<organism evidence="2">
    <name type="scientific">Thermohahella caldifontis</name>
    <dbReference type="NCBI Taxonomy" id="3142973"/>
    <lineage>
        <taxon>Bacteria</taxon>
        <taxon>Pseudomonadati</taxon>
        <taxon>Pseudomonadota</taxon>
        <taxon>Gammaproteobacteria</taxon>
        <taxon>Oceanospirillales</taxon>
        <taxon>Hahellaceae</taxon>
        <taxon>Thermohahella</taxon>
    </lineage>
</organism>
<feature type="signal peptide" evidence="1">
    <location>
        <begin position="1"/>
        <end position="20"/>
    </location>
</feature>
<evidence type="ECO:0000313" key="2">
    <source>
        <dbReference type="EMBL" id="XDT71846.1"/>
    </source>
</evidence>
<dbReference type="KEGG" id="tcd:AAIA72_13690"/>
<reference evidence="2" key="1">
    <citation type="submission" date="2024-05" db="EMBL/GenBank/DDBJ databases">
        <title>Genome sequencing of novel strain.</title>
        <authorList>
            <person name="Ganbat D."/>
            <person name="Ganbat S."/>
            <person name="Lee S.-J."/>
        </authorList>
    </citation>
    <scope>NUCLEOTIDE SEQUENCE</scope>
    <source>
        <strain evidence="2">SMD15-11</strain>
    </source>
</reference>
<feature type="chain" id="PRO_5044302367" evidence="1">
    <location>
        <begin position="21"/>
        <end position="120"/>
    </location>
</feature>
<keyword evidence="1" id="KW-0732">Signal</keyword>
<name>A0AB39UUA0_9GAMM</name>
<accession>A0AB39UUA0</accession>
<protein>
    <submittedName>
        <fullName evidence="2">Uncharacterized protein</fullName>
    </submittedName>
</protein>
<dbReference type="AlphaFoldDB" id="A0AB39UUA0"/>
<dbReference type="RefSeq" id="WP_369600870.1">
    <property type="nucleotide sequence ID" value="NZ_CP154858.1"/>
</dbReference>
<proteinExistence type="predicted"/>
<sequence length="120" mass="13269">MKQLLAGLVLLLAFSGITQAEPGPDSRIRMALAQLEHIQDDLFFIGYQSIPAAAGDGHSYMLLDFRFEGPVPGEKDLYASIDRICRTVLANRNLVSDLSRAGYDMVSVAFDERSQYDCLP</sequence>
<gene>
    <name evidence="2" type="ORF">AAIA72_13690</name>
</gene>
<evidence type="ECO:0000256" key="1">
    <source>
        <dbReference type="SAM" id="SignalP"/>
    </source>
</evidence>
<dbReference type="EMBL" id="CP154858">
    <property type="protein sequence ID" value="XDT71846.1"/>
    <property type="molecule type" value="Genomic_DNA"/>
</dbReference>